<sequence length="240" mass="26378">MRARYAYRARTGTGTGTGMVGTAPAPPRPPDWAVPRLRRRPRIDGMSDSDAELRSRVVTGAIAAYRAGDFHSVGHVEIARAADLDVDDVRRAYPIWDLLVVAVMDRWNNGSRRALWSVAERDGVVAYLRARLQAGLDEPSLVRLRIALLSAASTPGHPAEGWFRAQYDHSFEDITLGLSRDVVAGREPEGTSPRHAAEQLVALYEGLQLQALLRDDTEVIGGFDRAVARLRVGWRSSATV</sequence>
<dbReference type="EMBL" id="BMOI01000017">
    <property type="protein sequence ID" value="GGL10927.1"/>
    <property type="molecule type" value="Genomic_DNA"/>
</dbReference>
<evidence type="ECO:0000313" key="2">
    <source>
        <dbReference type="EMBL" id="GGL10927.1"/>
    </source>
</evidence>
<gene>
    <name evidence="2" type="ORF">GCM10009769_31250</name>
</gene>
<dbReference type="Proteomes" id="UP000648535">
    <property type="component" value="Unassembled WGS sequence"/>
</dbReference>
<feature type="region of interest" description="Disordered" evidence="1">
    <location>
        <begin position="11"/>
        <end position="35"/>
    </location>
</feature>
<dbReference type="SUPFAM" id="SSF48498">
    <property type="entry name" value="Tetracyclin repressor-like, C-terminal domain"/>
    <property type="match status" value="1"/>
</dbReference>
<reference evidence="2" key="2">
    <citation type="submission" date="2020-09" db="EMBL/GenBank/DDBJ databases">
        <authorList>
            <person name="Sun Q."/>
            <person name="Ohkuma M."/>
        </authorList>
    </citation>
    <scope>NUCLEOTIDE SEQUENCE</scope>
    <source>
        <strain evidence="2">JCM 1480</strain>
    </source>
</reference>
<accession>A0A8H9L2S6</accession>
<dbReference type="InterPro" id="IPR036271">
    <property type="entry name" value="Tet_transcr_reg_TetR-rel_C_sf"/>
</dbReference>
<proteinExistence type="predicted"/>
<protein>
    <recommendedName>
        <fullName evidence="4">BetI-type transcriptional repressor C-terminal domain-containing protein</fullName>
    </recommendedName>
</protein>
<name>A0A8H9L2S6_9MICO</name>
<evidence type="ECO:0008006" key="4">
    <source>
        <dbReference type="Google" id="ProtNLM"/>
    </source>
</evidence>
<dbReference type="Gene3D" id="1.10.357.10">
    <property type="entry name" value="Tetracycline Repressor, domain 2"/>
    <property type="match status" value="1"/>
</dbReference>
<evidence type="ECO:0000256" key="1">
    <source>
        <dbReference type="SAM" id="MobiDB-lite"/>
    </source>
</evidence>
<reference evidence="2" key="1">
    <citation type="journal article" date="2014" name="Int. J. Syst. Evol. Microbiol.">
        <title>Complete genome sequence of Corynebacterium casei LMG S-19264T (=DSM 44701T), isolated from a smear-ripened cheese.</title>
        <authorList>
            <consortium name="US DOE Joint Genome Institute (JGI-PGF)"/>
            <person name="Walter F."/>
            <person name="Albersmeier A."/>
            <person name="Kalinowski J."/>
            <person name="Ruckert C."/>
        </authorList>
    </citation>
    <scope>NUCLEOTIDE SEQUENCE</scope>
    <source>
        <strain evidence="2">JCM 1480</strain>
    </source>
</reference>
<organism evidence="2 3">
    <name type="scientific">Curtobacterium luteum</name>
    <dbReference type="NCBI Taxonomy" id="33881"/>
    <lineage>
        <taxon>Bacteria</taxon>
        <taxon>Bacillati</taxon>
        <taxon>Actinomycetota</taxon>
        <taxon>Actinomycetes</taxon>
        <taxon>Micrococcales</taxon>
        <taxon>Microbacteriaceae</taxon>
        <taxon>Curtobacterium</taxon>
    </lineage>
</organism>
<dbReference type="AlphaFoldDB" id="A0A8H9L2S6"/>
<evidence type="ECO:0000313" key="3">
    <source>
        <dbReference type="Proteomes" id="UP000648535"/>
    </source>
</evidence>
<comment type="caution">
    <text evidence="2">The sequence shown here is derived from an EMBL/GenBank/DDBJ whole genome shotgun (WGS) entry which is preliminary data.</text>
</comment>